<evidence type="ECO:0000313" key="2">
    <source>
        <dbReference type="EMBL" id="KAJ1150451.1"/>
    </source>
</evidence>
<protein>
    <submittedName>
        <fullName evidence="2">Uncharacterized protein</fullName>
    </submittedName>
</protein>
<keyword evidence="1" id="KW-0812">Transmembrane</keyword>
<keyword evidence="1" id="KW-1133">Transmembrane helix</keyword>
<organism evidence="2 3">
    <name type="scientific">Pleurodeles waltl</name>
    <name type="common">Iberian ribbed newt</name>
    <dbReference type="NCBI Taxonomy" id="8319"/>
    <lineage>
        <taxon>Eukaryota</taxon>
        <taxon>Metazoa</taxon>
        <taxon>Chordata</taxon>
        <taxon>Craniata</taxon>
        <taxon>Vertebrata</taxon>
        <taxon>Euteleostomi</taxon>
        <taxon>Amphibia</taxon>
        <taxon>Batrachia</taxon>
        <taxon>Caudata</taxon>
        <taxon>Salamandroidea</taxon>
        <taxon>Salamandridae</taxon>
        <taxon>Pleurodelinae</taxon>
        <taxon>Pleurodeles</taxon>
    </lineage>
</organism>
<gene>
    <name evidence="2" type="ORF">NDU88_003242</name>
</gene>
<accession>A0AAV7RDB9</accession>
<sequence length="165" mass="18128">MEYTRTTDHHVPSRHHVSLLPSASALGVHGQSISPTLLKDKLNAIPAVIEQPRSSLETEIDTVASDLTLLQTDHRKLENRVTAMKQILDMAQPKIQTMNSTFQTLADYEHLLKSHIEDAEGRSRRNNVHVVGLPGGQPGLRHNVLYGIMVVGAALSGSLVTLFLN</sequence>
<evidence type="ECO:0000256" key="1">
    <source>
        <dbReference type="SAM" id="Phobius"/>
    </source>
</evidence>
<reference evidence="2" key="1">
    <citation type="journal article" date="2022" name="bioRxiv">
        <title>Sequencing and chromosome-scale assembly of the giantPleurodeles waltlgenome.</title>
        <authorList>
            <person name="Brown T."/>
            <person name="Elewa A."/>
            <person name="Iarovenko S."/>
            <person name="Subramanian E."/>
            <person name="Araus A.J."/>
            <person name="Petzold A."/>
            <person name="Susuki M."/>
            <person name="Suzuki K.-i.T."/>
            <person name="Hayashi T."/>
            <person name="Toyoda A."/>
            <person name="Oliveira C."/>
            <person name="Osipova E."/>
            <person name="Leigh N.D."/>
            <person name="Simon A."/>
            <person name="Yun M.H."/>
        </authorList>
    </citation>
    <scope>NUCLEOTIDE SEQUENCE</scope>
    <source>
        <strain evidence="2">20211129_DDA</strain>
        <tissue evidence="2">Liver</tissue>
    </source>
</reference>
<keyword evidence="3" id="KW-1185">Reference proteome</keyword>
<proteinExistence type="predicted"/>
<dbReference type="Proteomes" id="UP001066276">
    <property type="component" value="Chromosome 5"/>
</dbReference>
<dbReference type="EMBL" id="JANPWB010000009">
    <property type="protein sequence ID" value="KAJ1150451.1"/>
    <property type="molecule type" value="Genomic_DNA"/>
</dbReference>
<keyword evidence="1" id="KW-0472">Membrane</keyword>
<dbReference type="AlphaFoldDB" id="A0AAV7RDB9"/>
<comment type="caution">
    <text evidence="2">The sequence shown here is derived from an EMBL/GenBank/DDBJ whole genome shotgun (WGS) entry which is preliminary data.</text>
</comment>
<evidence type="ECO:0000313" key="3">
    <source>
        <dbReference type="Proteomes" id="UP001066276"/>
    </source>
</evidence>
<name>A0AAV7RDB9_PLEWA</name>
<feature type="transmembrane region" description="Helical" evidence="1">
    <location>
        <begin position="144"/>
        <end position="164"/>
    </location>
</feature>